<evidence type="ECO:0000313" key="2">
    <source>
        <dbReference type="EMBL" id="ACF14459.1"/>
    </source>
</evidence>
<dbReference type="InterPro" id="IPR019223">
    <property type="entry name" value="DUF2147"/>
</dbReference>
<dbReference type="PANTHER" id="PTHR36919">
    <property type="entry name" value="BLR1215 PROTEIN"/>
    <property type="match status" value="1"/>
</dbReference>
<reference evidence="2 3" key="1">
    <citation type="submission" date="2008-06" db="EMBL/GenBank/DDBJ databases">
        <title>Complete sequence of Chloroherpeton thalassium ATCC 35110.</title>
        <authorList>
            <consortium name="US DOE Joint Genome Institute"/>
            <person name="Lucas S."/>
            <person name="Copeland A."/>
            <person name="Lapidus A."/>
            <person name="Glavina del Rio T."/>
            <person name="Dalin E."/>
            <person name="Tice H."/>
            <person name="Bruce D."/>
            <person name="Goodwin L."/>
            <person name="Pitluck S."/>
            <person name="Schmutz J."/>
            <person name="Larimer F."/>
            <person name="Land M."/>
            <person name="Hauser L."/>
            <person name="Kyrpides N."/>
            <person name="Mikhailova N."/>
            <person name="Liu Z."/>
            <person name="Li T."/>
            <person name="Zhao F."/>
            <person name="Overmann J."/>
            <person name="Bryant D.A."/>
            <person name="Richardson P."/>
        </authorList>
    </citation>
    <scope>NUCLEOTIDE SEQUENCE [LARGE SCALE GENOMIC DNA]</scope>
    <source>
        <strain evidence="3">ATCC 35110 / GB-78</strain>
    </source>
</reference>
<organism evidence="2 3">
    <name type="scientific">Chloroherpeton thalassium (strain ATCC 35110 / GB-78)</name>
    <dbReference type="NCBI Taxonomy" id="517418"/>
    <lineage>
        <taxon>Bacteria</taxon>
        <taxon>Pseudomonadati</taxon>
        <taxon>Chlorobiota</taxon>
        <taxon>Chlorobiia</taxon>
        <taxon>Chlorobiales</taxon>
        <taxon>Chloroherpetonaceae</taxon>
        <taxon>Chloroherpeton</taxon>
    </lineage>
</organism>
<dbReference type="eggNOG" id="COG4731">
    <property type="taxonomic scope" value="Bacteria"/>
</dbReference>
<evidence type="ECO:0000259" key="1">
    <source>
        <dbReference type="Pfam" id="PF09917"/>
    </source>
</evidence>
<sequence>MSEQTNPFIGLWKSFDEGSGEETSIVEIFQKENKYFGKIVQIFPKPDEDPDPICDKCTDDRKNQKMIGMEIIRNMVMDGGELTSGTILDPEKGDIYDCKLWIENGDLYVRGYLWLFYRTQTWKRVN</sequence>
<dbReference type="KEGG" id="cts:Ctha_2007"/>
<dbReference type="Gene3D" id="2.40.128.520">
    <property type="match status" value="1"/>
</dbReference>
<feature type="domain" description="DUF2147" evidence="1">
    <location>
        <begin position="10"/>
        <end position="124"/>
    </location>
</feature>
<gene>
    <name evidence="2" type="ordered locus">Ctha_2007</name>
</gene>
<accession>B3QUV8</accession>
<evidence type="ECO:0000313" key="3">
    <source>
        <dbReference type="Proteomes" id="UP000001208"/>
    </source>
</evidence>
<dbReference type="RefSeq" id="WP_012500542.1">
    <property type="nucleotide sequence ID" value="NC_011026.1"/>
</dbReference>
<dbReference type="HOGENOM" id="CLU_108869_0_0_10"/>
<dbReference type="Pfam" id="PF09917">
    <property type="entry name" value="DUF2147"/>
    <property type="match status" value="1"/>
</dbReference>
<protein>
    <recommendedName>
        <fullName evidence="1">DUF2147 domain-containing protein</fullName>
    </recommendedName>
</protein>
<keyword evidence="3" id="KW-1185">Reference proteome</keyword>
<dbReference type="PANTHER" id="PTHR36919:SF3">
    <property type="entry name" value="BLL5882 PROTEIN"/>
    <property type="match status" value="1"/>
</dbReference>
<dbReference type="AlphaFoldDB" id="B3QUV8"/>
<dbReference type="Proteomes" id="UP000001208">
    <property type="component" value="Chromosome"/>
</dbReference>
<dbReference type="OrthoDB" id="9814399at2"/>
<dbReference type="EMBL" id="CP001100">
    <property type="protein sequence ID" value="ACF14459.1"/>
    <property type="molecule type" value="Genomic_DNA"/>
</dbReference>
<name>B3QUV8_CHLT3</name>
<proteinExistence type="predicted"/>